<dbReference type="EMBL" id="CP134145">
    <property type="protein sequence ID" value="WNC72249.1"/>
    <property type="molecule type" value="Genomic_DNA"/>
</dbReference>
<proteinExistence type="predicted"/>
<dbReference type="PANTHER" id="PTHR43037">
    <property type="entry name" value="UNNAMED PRODUCT-RELATED"/>
    <property type="match status" value="1"/>
</dbReference>
<dbReference type="Gene3D" id="3.40.50.1820">
    <property type="entry name" value="alpha/beta hydrolase"/>
    <property type="match status" value="1"/>
</dbReference>
<reference evidence="5" key="1">
    <citation type="submission" date="2023-09" db="EMBL/GenBank/DDBJ databases">
        <authorList>
            <person name="Li S."/>
            <person name="Li X."/>
            <person name="Zhang C."/>
            <person name="Zhao Z."/>
        </authorList>
    </citation>
    <scope>NUCLEOTIDE SEQUENCE [LARGE SCALE GENOMIC DNA]</scope>
    <source>
        <strain evidence="5">SQ149</strain>
    </source>
</reference>
<evidence type="ECO:0000313" key="4">
    <source>
        <dbReference type="EMBL" id="WNC72249.1"/>
    </source>
</evidence>
<evidence type="ECO:0000256" key="3">
    <source>
        <dbReference type="SAM" id="SignalP"/>
    </source>
</evidence>
<feature type="signal peptide" evidence="3">
    <location>
        <begin position="1"/>
        <end position="20"/>
    </location>
</feature>
<accession>A0ABY9TUK5</accession>
<sequence length="310" mass="34154">MLIFKRLCFLLSLISASIFAQQPTEKFSQLNDFGSNPGELSASYFTSTKASKLLVVLLHGCSQNGEQLAKQSGFLGLAKKHQFNLLIPQQSKNNNIQSCFNWFSPQDQQRNQGETLSLKQMVDTLKTRTQATQVYIAGLSAGGAMASAMLVNYPNLFNAGAIISGIAYPCADNLTKAISCMRNGPSQTIKQLVQQSLTQNSEQKTWPRLSVWTGDKDNVVAPINALRIAQQWASLSGIGTKPKKFKHDGYQQKQWRNSTGELLVELFQVTDMGHGIAINDSIENGSEATPFLLKAPLSAANEIVKFWFEN</sequence>
<dbReference type="RefSeq" id="WP_348391368.1">
    <property type="nucleotide sequence ID" value="NZ_CP134145.1"/>
</dbReference>
<dbReference type="Pfam" id="PF10503">
    <property type="entry name" value="Esterase_PHB"/>
    <property type="match status" value="1"/>
</dbReference>
<evidence type="ECO:0000256" key="1">
    <source>
        <dbReference type="ARBA" id="ARBA00022729"/>
    </source>
</evidence>
<dbReference type="InterPro" id="IPR050955">
    <property type="entry name" value="Plant_Biomass_Hydrol_Est"/>
</dbReference>
<dbReference type="SUPFAM" id="SSF53474">
    <property type="entry name" value="alpha/beta-Hydrolases"/>
    <property type="match status" value="2"/>
</dbReference>
<dbReference type="Proteomes" id="UP001258994">
    <property type="component" value="Chromosome"/>
</dbReference>
<name>A0ABY9TUK5_9GAMM</name>
<keyword evidence="5" id="KW-1185">Reference proteome</keyword>
<evidence type="ECO:0000256" key="2">
    <source>
        <dbReference type="ARBA" id="ARBA00022801"/>
    </source>
</evidence>
<keyword evidence="2" id="KW-0378">Hydrolase</keyword>
<evidence type="ECO:0000313" key="5">
    <source>
        <dbReference type="Proteomes" id="UP001258994"/>
    </source>
</evidence>
<dbReference type="InterPro" id="IPR029058">
    <property type="entry name" value="AB_hydrolase_fold"/>
</dbReference>
<dbReference type="NCBIfam" id="TIGR01840">
    <property type="entry name" value="esterase_phb"/>
    <property type="match status" value="1"/>
</dbReference>
<feature type="chain" id="PRO_5045190898" evidence="3">
    <location>
        <begin position="21"/>
        <end position="310"/>
    </location>
</feature>
<keyword evidence="1 3" id="KW-0732">Signal</keyword>
<protein>
    <submittedName>
        <fullName evidence="4">PHB depolymerase family esterase</fullName>
    </submittedName>
</protein>
<gene>
    <name evidence="4" type="ORF">RGQ13_19340</name>
</gene>
<dbReference type="PANTHER" id="PTHR43037:SF1">
    <property type="entry name" value="BLL1128 PROTEIN"/>
    <property type="match status" value="1"/>
</dbReference>
<dbReference type="InterPro" id="IPR010126">
    <property type="entry name" value="Esterase_phb"/>
</dbReference>
<organism evidence="4 5">
    <name type="scientific">Thalassotalea psychrophila</name>
    <dbReference type="NCBI Taxonomy" id="3065647"/>
    <lineage>
        <taxon>Bacteria</taxon>
        <taxon>Pseudomonadati</taxon>
        <taxon>Pseudomonadota</taxon>
        <taxon>Gammaproteobacteria</taxon>
        <taxon>Alteromonadales</taxon>
        <taxon>Colwelliaceae</taxon>
        <taxon>Thalassotalea</taxon>
    </lineage>
</organism>